<feature type="domain" description="ARG and Rhodanese-Phosphatase-superfamily-associated" evidence="2">
    <location>
        <begin position="8"/>
        <end position="296"/>
    </location>
</feature>
<dbReference type="AlphaFoldDB" id="A0A3P1V0H7"/>
<proteinExistence type="predicted"/>
<sequence length="397" mass="44625">MRSPGPPLALTGLVPAPSQVCGALRIVPLLRERECHDVRLSRAAMPPGLKAIDLPDLPGGASYVSFVPHALTLRWGPAVGAQVLREGGRGHERGGRHGDRGRDEGPGSWRCVEELHRLRKRQDDRALRLLPQHLAMEGLLALHFAPPSIAWPELSQDFQRHGLMCRQESMARGWMVPGYDTALRTFELHHEQVGALIYAAEALMAVFVMPSAQDYRLVHRTLLDDMYGELMVAYACMDIPDQPLDAAPHMAGASSLARLREGLESLRRQWARTTHDLLLGDWRERGLRTEAVYRLGGMTLDRFITDLDLSAANHIGERLMRQDGEVLYLSTMRLSQGQARRVHLLSQLAEHEWHLERAALALRTDVPTLIARLEAHGFGHLINRGVRERADRRRRGR</sequence>
<dbReference type="Proteomes" id="UP000271272">
    <property type="component" value="Unassembled WGS sequence"/>
</dbReference>
<feature type="region of interest" description="Disordered" evidence="1">
    <location>
        <begin position="86"/>
        <end position="106"/>
    </location>
</feature>
<dbReference type="EMBL" id="RQZC01000022">
    <property type="protein sequence ID" value="RRD26093.1"/>
    <property type="molecule type" value="Genomic_DNA"/>
</dbReference>
<protein>
    <recommendedName>
        <fullName evidence="2">ARG and Rhodanese-Phosphatase-superfamily-associated domain-containing protein</fullName>
    </recommendedName>
</protein>
<evidence type="ECO:0000256" key="1">
    <source>
        <dbReference type="SAM" id="MobiDB-lite"/>
    </source>
</evidence>
<organism evidence="3 4">
    <name type="scientific">Actinomyces bowdenii</name>
    <dbReference type="NCBI Taxonomy" id="131109"/>
    <lineage>
        <taxon>Bacteria</taxon>
        <taxon>Bacillati</taxon>
        <taxon>Actinomycetota</taxon>
        <taxon>Actinomycetes</taxon>
        <taxon>Actinomycetales</taxon>
        <taxon>Actinomycetaceae</taxon>
        <taxon>Actinomyces</taxon>
    </lineage>
</organism>
<evidence type="ECO:0000259" key="2">
    <source>
        <dbReference type="Pfam" id="PF22549"/>
    </source>
</evidence>
<gene>
    <name evidence="3" type="ORF">EII10_10340</name>
</gene>
<dbReference type="RefSeq" id="WP_124934425.1">
    <property type="nucleotide sequence ID" value="NZ_JAGFOU010000014.1"/>
</dbReference>
<name>A0A3P1V0H7_9ACTO</name>
<comment type="caution">
    <text evidence="3">The sequence shown here is derived from an EMBL/GenBank/DDBJ whole genome shotgun (WGS) entry which is preliminary data.</text>
</comment>
<reference evidence="3 4" key="1">
    <citation type="submission" date="2018-11" db="EMBL/GenBank/DDBJ databases">
        <title>Genomes From Bacteria Associated with the Canine Oral Cavity: a Test Case for Automated Genome-Based Taxonomic Assignment.</title>
        <authorList>
            <person name="Coil D.A."/>
            <person name="Jospin G."/>
            <person name="Darling A.E."/>
            <person name="Wallis C."/>
            <person name="Davis I.J."/>
            <person name="Harris S."/>
            <person name="Eisen J.A."/>
            <person name="Holcombe L.J."/>
            <person name="O'Flynn C."/>
        </authorList>
    </citation>
    <scope>NUCLEOTIDE SEQUENCE [LARGE SCALE GENOMIC DNA]</scope>
    <source>
        <strain evidence="3 4">OH5050</strain>
    </source>
</reference>
<evidence type="ECO:0000313" key="4">
    <source>
        <dbReference type="Proteomes" id="UP000271272"/>
    </source>
</evidence>
<dbReference type="InterPro" id="IPR054346">
    <property type="entry name" value="ARPP-2"/>
</dbReference>
<accession>A0A3P1V0H7</accession>
<evidence type="ECO:0000313" key="3">
    <source>
        <dbReference type="EMBL" id="RRD26093.1"/>
    </source>
</evidence>
<dbReference type="Pfam" id="PF22549">
    <property type="entry name" value="ARPP-2"/>
    <property type="match status" value="1"/>
</dbReference>
<dbReference type="OrthoDB" id="5487146at2"/>
<keyword evidence="4" id="KW-1185">Reference proteome</keyword>